<dbReference type="InterPro" id="IPR006121">
    <property type="entry name" value="HMA_dom"/>
</dbReference>
<sequence length="104" mass="11857">MLKKIILATLFALFMVQSVSATEAQIQTVNKQAEQREVSFYIKEMTCQLCVYLVNKELRALDGVIKTKANMNEHTVKVIANLNVTDQQMIQAIEKLHYTAKLIL</sequence>
<dbReference type="EMBL" id="JBHLWB010000005">
    <property type="protein sequence ID" value="MFC0309262.1"/>
    <property type="molecule type" value="Genomic_DNA"/>
</dbReference>
<dbReference type="InterPro" id="IPR036163">
    <property type="entry name" value="HMA_dom_sf"/>
</dbReference>
<evidence type="ECO:0000256" key="1">
    <source>
        <dbReference type="SAM" id="SignalP"/>
    </source>
</evidence>
<comment type="caution">
    <text evidence="3">The sequence shown here is derived from an EMBL/GenBank/DDBJ whole genome shotgun (WGS) entry which is preliminary data.</text>
</comment>
<feature type="signal peptide" evidence="1">
    <location>
        <begin position="1"/>
        <end position="21"/>
    </location>
</feature>
<keyword evidence="1" id="KW-0732">Signal</keyword>
<evidence type="ECO:0000259" key="2">
    <source>
        <dbReference type="PROSITE" id="PS50846"/>
    </source>
</evidence>
<accession>A0ABV6H0X1</accession>
<evidence type="ECO:0000313" key="3">
    <source>
        <dbReference type="EMBL" id="MFC0309262.1"/>
    </source>
</evidence>
<organism evidence="3 4">
    <name type="scientific">Gallibacterium trehalosifermentans</name>
    <dbReference type="NCBI Taxonomy" id="516935"/>
    <lineage>
        <taxon>Bacteria</taxon>
        <taxon>Pseudomonadati</taxon>
        <taxon>Pseudomonadota</taxon>
        <taxon>Gammaproteobacteria</taxon>
        <taxon>Pasteurellales</taxon>
        <taxon>Pasteurellaceae</taxon>
        <taxon>Gallibacterium</taxon>
    </lineage>
</organism>
<name>A0ABV6H0X1_9PAST</name>
<dbReference type="Pfam" id="PF00403">
    <property type="entry name" value="HMA"/>
    <property type="match status" value="1"/>
</dbReference>
<feature type="chain" id="PRO_5045141196" evidence="1">
    <location>
        <begin position="22"/>
        <end position="104"/>
    </location>
</feature>
<evidence type="ECO:0000313" key="4">
    <source>
        <dbReference type="Proteomes" id="UP001589767"/>
    </source>
</evidence>
<dbReference type="PROSITE" id="PS50846">
    <property type="entry name" value="HMA_2"/>
    <property type="match status" value="1"/>
</dbReference>
<keyword evidence="4" id="KW-1185">Reference proteome</keyword>
<dbReference type="CDD" id="cd00371">
    <property type="entry name" value="HMA"/>
    <property type="match status" value="1"/>
</dbReference>
<feature type="domain" description="HMA" evidence="2">
    <location>
        <begin position="36"/>
        <end position="101"/>
    </location>
</feature>
<gene>
    <name evidence="3" type="ORF">ACFFHK_06000</name>
</gene>
<reference evidence="3 4" key="1">
    <citation type="submission" date="2024-09" db="EMBL/GenBank/DDBJ databases">
        <authorList>
            <person name="Sun Q."/>
            <person name="Mori K."/>
        </authorList>
    </citation>
    <scope>NUCLEOTIDE SEQUENCE [LARGE SCALE GENOMIC DNA]</scope>
    <source>
        <strain evidence="3 4">CCM 7539</strain>
    </source>
</reference>
<protein>
    <submittedName>
        <fullName evidence="3">Heavy-metal-associated domain-containing protein</fullName>
    </submittedName>
</protein>
<dbReference type="Gene3D" id="3.30.70.100">
    <property type="match status" value="1"/>
</dbReference>
<dbReference type="RefSeq" id="WP_382370547.1">
    <property type="nucleotide sequence ID" value="NZ_JBHLWB010000005.1"/>
</dbReference>
<proteinExistence type="predicted"/>
<dbReference type="Proteomes" id="UP001589767">
    <property type="component" value="Unassembled WGS sequence"/>
</dbReference>
<dbReference type="SUPFAM" id="SSF55008">
    <property type="entry name" value="HMA, heavy metal-associated domain"/>
    <property type="match status" value="1"/>
</dbReference>